<evidence type="ECO:0000256" key="1">
    <source>
        <dbReference type="SAM" id="Phobius"/>
    </source>
</evidence>
<organism evidence="2 3">
    <name type="scientific">Acetobacter malorum</name>
    <dbReference type="NCBI Taxonomy" id="178901"/>
    <lineage>
        <taxon>Bacteria</taxon>
        <taxon>Pseudomonadati</taxon>
        <taxon>Pseudomonadota</taxon>
        <taxon>Alphaproteobacteria</taxon>
        <taxon>Acetobacterales</taxon>
        <taxon>Acetobacteraceae</taxon>
        <taxon>Acetobacter</taxon>
    </lineage>
</organism>
<evidence type="ECO:0000313" key="2">
    <source>
        <dbReference type="EMBL" id="OAG77537.1"/>
    </source>
</evidence>
<dbReference type="STRING" id="178901.AmDm5_1454"/>
<proteinExistence type="predicted"/>
<dbReference type="EMBL" id="LVHD01000012">
    <property type="protein sequence ID" value="OAG77537.1"/>
    <property type="molecule type" value="Genomic_DNA"/>
</dbReference>
<name>A0A177GCY0_9PROT</name>
<dbReference type="SUPFAM" id="SSF52833">
    <property type="entry name" value="Thioredoxin-like"/>
    <property type="match status" value="1"/>
</dbReference>
<gene>
    <name evidence="2" type="ORF">Amal_01295</name>
</gene>
<dbReference type="eggNOG" id="COG0526">
    <property type="taxonomic scope" value="Bacteria"/>
</dbReference>
<keyword evidence="1" id="KW-0812">Transmembrane</keyword>
<keyword evidence="1" id="KW-1133">Transmembrane helix</keyword>
<evidence type="ECO:0000313" key="3">
    <source>
        <dbReference type="Proteomes" id="UP000077349"/>
    </source>
</evidence>
<accession>A0A177GCY0</accession>
<dbReference type="InterPro" id="IPR036249">
    <property type="entry name" value="Thioredoxin-like_sf"/>
</dbReference>
<keyword evidence="1" id="KW-0472">Membrane</keyword>
<protein>
    <submittedName>
        <fullName evidence="2">Methylamine utilization protein MauD</fullName>
    </submittedName>
</protein>
<feature type="transmembrane region" description="Helical" evidence="1">
    <location>
        <begin position="23"/>
        <end position="46"/>
    </location>
</feature>
<dbReference type="PATRIC" id="fig|178901.16.peg.1365"/>
<dbReference type="AlphaFoldDB" id="A0A177GCY0"/>
<comment type="caution">
    <text evidence="2">The sequence shown here is derived from an EMBL/GenBank/DDBJ whole genome shotgun (WGS) entry which is preliminary data.</text>
</comment>
<sequence>MIDHQGICCNSHTNNRELMDMKALILAQGTLWIIMVLTAAVALLLLKQVKALYRKIAPLGALAPVAPTASRLDAHPQTTLDGQDVIIGGQRPSGRKLLLLFVSGTCPISQKMVSITRDFCVREKLDLLFVGDDTPQAQEKAVSTLGIAPRDMVNSATIGRLLGVDRVPFAVLLAENGTVEARGLVNNREHLESLLSVMETGHSSIQSFLEANPHALSPS</sequence>
<reference evidence="2 3" key="1">
    <citation type="submission" date="2016-03" db="EMBL/GenBank/DDBJ databases">
        <title>Draft genome sequence of Acetobacter malorum CECT 7742, a strain isolated from strawberry vinegar.</title>
        <authorList>
            <person name="Sainz F."/>
            <person name="Mas A."/>
            <person name="Torija M.J."/>
        </authorList>
    </citation>
    <scope>NUCLEOTIDE SEQUENCE [LARGE SCALE GENOMIC DNA]</scope>
    <source>
        <strain evidence="2 3">CECT 7742</strain>
    </source>
</reference>
<dbReference type="Proteomes" id="UP000077349">
    <property type="component" value="Unassembled WGS sequence"/>
</dbReference>